<evidence type="ECO:0000256" key="1">
    <source>
        <dbReference type="SAM" id="Phobius"/>
    </source>
</evidence>
<dbReference type="EMBL" id="FNQK01000013">
    <property type="protein sequence ID" value="SEA44168.1"/>
    <property type="molecule type" value="Genomic_DNA"/>
</dbReference>
<feature type="transmembrane region" description="Helical" evidence="1">
    <location>
        <begin position="37"/>
        <end position="58"/>
    </location>
</feature>
<keyword evidence="1" id="KW-1133">Transmembrane helix</keyword>
<keyword evidence="1" id="KW-0812">Transmembrane</keyword>
<accession>A0A1H4B877</accession>
<organism evidence="2 3">
    <name type="scientific">Bizionia paragorgiae</name>
    <dbReference type="NCBI Taxonomy" id="283786"/>
    <lineage>
        <taxon>Bacteria</taxon>
        <taxon>Pseudomonadati</taxon>
        <taxon>Bacteroidota</taxon>
        <taxon>Flavobacteriia</taxon>
        <taxon>Flavobacteriales</taxon>
        <taxon>Flavobacteriaceae</taxon>
        <taxon>Bizionia</taxon>
    </lineage>
</organism>
<evidence type="ECO:0000313" key="2">
    <source>
        <dbReference type="EMBL" id="SEA44168.1"/>
    </source>
</evidence>
<protein>
    <submittedName>
        <fullName evidence="2">Uncharacterized protein</fullName>
    </submittedName>
</protein>
<dbReference type="RefSeq" id="WP_092134988.1">
    <property type="nucleotide sequence ID" value="NZ_FNQK01000013.1"/>
</dbReference>
<sequence length="137" mass="16323">MDLKPGKFILFFGIFSLSISFVLVYVMFFVLKEKDNGGLLSVILMFIGFFSIGLYLTLHYYKYRIIINEKSMIVKNEFGSKKEIYWNQIEKVNYNKNFNMIIIYANKKKKWISPIYSHIIDFIPSDKYSKNLKQLIK</sequence>
<name>A0A1H4B877_BIZPA</name>
<evidence type="ECO:0000313" key="3">
    <source>
        <dbReference type="Proteomes" id="UP000198846"/>
    </source>
</evidence>
<gene>
    <name evidence="2" type="ORF">SAMN04487990_11379</name>
</gene>
<dbReference type="OrthoDB" id="1467469at2"/>
<proteinExistence type="predicted"/>
<keyword evidence="1" id="KW-0472">Membrane</keyword>
<dbReference type="Proteomes" id="UP000198846">
    <property type="component" value="Unassembled WGS sequence"/>
</dbReference>
<feature type="transmembrane region" description="Helical" evidence="1">
    <location>
        <begin position="9"/>
        <end position="31"/>
    </location>
</feature>
<keyword evidence="3" id="KW-1185">Reference proteome</keyword>
<reference evidence="2 3" key="1">
    <citation type="submission" date="2016-10" db="EMBL/GenBank/DDBJ databases">
        <authorList>
            <person name="de Groot N.N."/>
        </authorList>
    </citation>
    <scope>NUCLEOTIDE SEQUENCE [LARGE SCALE GENOMIC DNA]</scope>
    <source>
        <strain evidence="2 3">DSM 23842</strain>
    </source>
</reference>
<dbReference type="AlphaFoldDB" id="A0A1H4B877"/>